<comment type="subunit">
    <text evidence="4">Homodimer. Part of the ribosomal stalk of the 50S ribosomal subunit. Forms a multimeric L10(L12)X complex, where L10 forms an elongated spine to which 2 to 4 L12 dimers bind in a sequential fashion. Binds GTP-bound translation factors.</text>
</comment>
<evidence type="ECO:0000259" key="5">
    <source>
        <dbReference type="Pfam" id="PF00542"/>
    </source>
</evidence>
<dbReference type="InterPro" id="IPR036235">
    <property type="entry name" value="Ribosomal_bL12_oligo_N_sf"/>
</dbReference>
<evidence type="ECO:0000313" key="8">
    <source>
        <dbReference type="Proteomes" id="UP001293791"/>
    </source>
</evidence>
<name>A0ABU5L7I3_9RICK</name>
<gene>
    <name evidence="4" type="primary">rplL</name>
    <name evidence="7" type="ORF">Cyrtocomes_00188</name>
</gene>
<evidence type="ECO:0000256" key="3">
    <source>
        <dbReference type="ARBA" id="ARBA00023274"/>
    </source>
</evidence>
<evidence type="ECO:0000256" key="1">
    <source>
        <dbReference type="ARBA" id="ARBA00007197"/>
    </source>
</evidence>
<evidence type="ECO:0000256" key="2">
    <source>
        <dbReference type="ARBA" id="ARBA00022980"/>
    </source>
</evidence>
<evidence type="ECO:0000256" key="4">
    <source>
        <dbReference type="HAMAP-Rule" id="MF_00368"/>
    </source>
</evidence>
<protein>
    <recommendedName>
        <fullName evidence="4">Large ribosomal subunit protein bL12</fullName>
    </recommendedName>
</protein>
<dbReference type="PANTHER" id="PTHR45987:SF4">
    <property type="entry name" value="LARGE RIBOSOMAL SUBUNIT PROTEIN BL12M"/>
    <property type="match status" value="1"/>
</dbReference>
<dbReference type="EMBL" id="JARGYT010000006">
    <property type="protein sequence ID" value="MDZ5761830.1"/>
    <property type="molecule type" value="Genomic_DNA"/>
</dbReference>
<reference evidence="7 8" key="1">
    <citation type="submission" date="2023-02" db="EMBL/GenBank/DDBJ databases">
        <title>Host association and intracellularity evolved multiple times independently in the Rickettsiales.</title>
        <authorList>
            <person name="Castelli M."/>
            <person name="Nardi T."/>
            <person name="Gammuto L."/>
            <person name="Bellinzona G."/>
            <person name="Sabaneyeva E."/>
            <person name="Potekhin A."/>
            <person name="Serra V."/>
            <person name="Petroni G."/>
            <person name="Sassera D."/>
        </authorList>
    </citation>
    <scope>NUCLEOTIDE SEQUENCE [LARGE SCALE GENOMIC DNA]</scope>
    <source>
        <strain evidence="7 8">BOD18</strain>
    </source>
</reference>
<dbReference type="NCBIfam" id="TIGR00855">
    <property type="entry name" value="L12"/>
    <property type="match status" value="1"/>
</dbReference>
<feature type="domain" description="Large ribosomal subunit protein bL12 oligomerization" evidence="6">
    <location>
        <begin position="5"/>
        <end position="48"/>
    </location>
</feature>
<dbReference type="HAMAP" id="MF_00368">
    <property type="entry name" value="Ribosomal_bL12"/>
    <property type="match status" value="1"/>
</dbReference>
<dbReference type="Gene3D" id="3.30.1390.10">
    <property type="match status" value="1"/>
</dbReference>
<dbReference type="GO" id="GO:0005840">
    <property type="term" value="C:ribosome"/>
    <property type="evidence" value="ECO:0007669"/>
    <property type="project" value="UniProtKB-KW"/>
</dbReference>
<sequence length="123" mass="12941">MADLNKITEDLSSLSVKDMVALISDLEKKWNVSAAVQVAAAPVAEAAAVQEKTEFDVELTSIEDGKKLGVIKALRVVISGLGLTEAKALVEGAPKIVKEAISKEEAEKIKKELEAAGGKVALK</sequence>
<dbReference type="SUPFAM" id="SSF48300">
    <property type="entry name" value="Ribosomal protein L7/12, oligomerisation (N-terminal) domain"/>
    <property type="match status" value="1"/>
</dbReference>
<dbReference type="Proteomes" id="UP001293791">
    <property type="component" value="Unassembled WGS sequence"/>
</dbReference>
<proteinExistence type="inferred from homology"/>
<organism evidence="7 8">
    <name type="scientific">Candidatus Cyrtobacter comes</name>
    <dbReference type="NCBI Taxonomy" id="675776"/>
    <lineage>
        <taxon>Bacteria</taxon>
        <taxon>Pseudomonadati</taxon>
        <taxon>Pseudomonadota</taxon>
        <taxon>Alphaproteobacteria</taxon>
        <taxon>Rickettsiales</taxon>
        <taxon>Candidatus Midichloriaceae</taxon>
        <taxon>Candidatus Cyrtobacter</taxon>
    </lineage>
</organism>
<dbReference type="CDD" id="cd00387">
    <property type="entry name" value="Ribosomal_L7_L12"/>
    <property type="match status" value="1"/>
</dbReference>
<feature type="domain" description="Large ribosomal subunit protein bL12 C-terminal" evidence="5">
    <location>
        <begin position="55"/>
        <end position="123"/>
    </location>
</feature>
<evidence type="ECO:0000313" key="7">
    <source>
        <dbReference type="EMBL" id="MDZ5761830.1"/>
    </source>
</evidence>
<comment type="caution">
    <text evidence="7">The sequence shown here is derived from an EMBL/GenBank/DDBJ whole genome shotgun (WGS) entry which is preliminary data.</text>
</comment>
<keyword evidence="2 4" id="KW-0689">Ribosomal protein</keyword>
<dbReference type="Gene3D" id="1.20.5.710">
    <property type="entry name" value="Single helix bin"/>
    <property type="match status" value="1"/>
</dbReference>
<dbReference type="InterPro" id="IPR014719">
    <property type="entry name" value="Ribosomal_bL12_C/ClpS-like"/>
</dbReference>
<dbReference type="InterPro" id="IPR000206">
    <property type="entry name" value="Ribosomal_bL12"/>
</dbReference>
<comment type="similarity">
    <text evidence="1 4">Belongs to the bacterial ribosomal protein bL12 family.</text>
</comment>
<dbReference type="InterPro" id="IPR008932">
    <property type="entry name" value="Ribosomal_bL12_oligo"/>
</dbReference>
<evidence type="ECO:0000259" key="6">
    <source>
        <dbReference type="Pfam" id="PF16320"/>
    </source>
</evidence>
<dbReference type="RefSeq" id="WP_322497337.1">
    <property type="nucleotide sequence ID" value="NZ_JARGYT010000006.1"/>
</dbReference>
<dbReference type="SUPFAM" id="SSF54736">
    <property type="entry name" value="ClpS-like"/>
    <property type="match status" value="1"/>
</dbReference>
<comment type="function">
    <text evidence="4">Forms part of the ribosomal stalk which helps the ribosome interact with GTP-bound translation factors. Is thus essential for accurate translation.</text>
</comment>
<dbReference type="Pfam" id="PF16320">
    <property type="entry name" value="Ribosomal_L12_N"/>
    <property type="match status" value="1"/>
</dbReference>
<keyword evidence="3 4" id="KW-0687">Ribonucleoprotein</keyword>
<dbReference type="Pfam" id="PF00542">
    <property type="entry name" value="Ribosomal_L12"/>
    <property type="match status" value="1"/>
</dbReference>
<accession>A0ABU5L7I3</accession>
<dbReference type="InterPro" id="IPR013823">
    <property type="entry name" value="Ribosomal_bL12_C"/>
</dbReference>
<dbReference type="PANTHER" id="PTHR45987">
    <property type="entry name" value="39S RIBOSOMAL PROTEIN L12"/>
    <property type="match status" value="1"/>
</dbReference>
<keyword evidence="8" id="KW-1185">Reference proteome</keyword>